<accession>N8X9K0</accession>
<sequence length="255" mass="28441">MSNLSIFNFNQNEVRTIVRDGGDIWFVASDVANALDYRDASNMIRNLDSDESATHNLSIRSENGIEQIREVAIINESGLYSATLKSRKPEAKSFKKWITSVVLPSIRKNGGYIAGQENDDPELIIAKALQVANNVIIRKTQELQQALTERDHAIETKAHISDKKTATAMATASVKSRQAEALKEQLGESKNYASIKAVEIKTGGKYGWHKLKKWCEAKGKKIKDIADPNFGTVKIYPREAWEAVYGIKLNSIFQA</sequence>
<comment type="caution">
    <text evidence="2">The sequence shown here is derived from an EMBL/GenBank/DDBJ whole genome shotgun (WGS) entry which is preliminary data.</text>
</comment>
<proteinExistence type="predicted"/>
<dbReference type="Pfam" id="PF02498">
    <property type="entry name" value="Bro-N"/>
    <property type="match status" value="1"/>
</dbReference>
<dbReference type="RefSeq" id="WP_004831624.1">
    <property type="nucleotide sequence ID" value="NZ_KB849468.1"/>
</dbReference>
<dbReference type="Proteomes" id="UP000013270">
    <property type="component" value="Unassembled WGS sequence"/>
</dbReference>
<dbReference type="AlphaFoldDB" id="N8X9K0"/>
<reference evidence="2 3" key="1">
    <citation type="submission" date="2013-02" db="EMBL/GenBank/DDBJ databases">
        <title>The Genome Sequence of Acinetobacter bereziniae NIPH 3.</title>
        <authorList>
            <consortium name="The Broad Institute Genome Sequencing Platform"/>
            <consortium name="The Broad Institute Genome Sequencing Center for Infectious Disease"/>
            <person name="Cerqueira G."/>
            <person name="Feldgarden M."/>
            <person name="Courvalin P."/>
            <person name="Perichon B."/>
            <person name="Grillot-Courvalin C."/>
            <person name="Clermont D."/>
            <person name="Rocha E."/>
            <person name="Yoon E.-J."/>
            <person name="Nemec A."/>
            <person name="Walker B."/>
            <person name="Young S.K."/>
            <person name="Zeng Q."/>
            <person name="Gargeya S."/>
            <person name="Fitzgerald M."/>
            <person name="Haas B."/>
            <person name="Abouelleil A."/>
            <person name="Alvarado L."/>
            <person name="Arachchi H.M."/>
            <person name="Berlin A.M."/>
            <person name="Chapman S.B."/>
            <person name="Dewar J."/>
            <person name="Goldberg J."/>
            <person name="Griggs A."/>
            <person name="Gujja S."/>
            <person name="Hansen M."/>
            <person name="Howarth C."/>
            <person name="Imamovic A."/>
            <person name="Larimer J."/>
            <person name="McCowan C."/>
            <person name="Murphy C."/>
            <person name="Neiman D."/>
            <person name="Pearson M."/>
            <person name="Priest M."/>
            <person name="Roberts A."/>
            <person name="Saif S."/>
            <person name="Shea T."/>
            <person name="Sisk P."/>
            <person name="Sykes S."/>
            <person name="Wortman J."/>
            <person name="Nusbaum C."/>
            <person name="Birren B."/>
        </authorList>
    </citation>
    <scope>NUCLEOTIDE SEQUENCE [LARGE SCALE GENOMIC DNA]</scope>
    <source>
        <strain evidence="2 3">NIPH 3</strain>
    </source>
</reference>
<dbReference type="PROSITE" id="PS51750">
    <property type="entry name" value="BRO_N"/>
    <property type="match status" value="1"/>
</dbReference>
<dbReference type="PATRIC" id="fig|1217651.3.peg.3040"/>
<dbReference type="EMBL" id="APPK01000045">
    <property type="protein sequence ID" value="ENV20946.1"/>
    <property type="molecule type" value="Genomic_DNA"/>
</dbReference>
<evidence type="ECO:0000313" key="3">
    <source>
        <dbReference type="Proteomes" id="UP000013270"/>
    </source>
</evidence>
<gene>
    <name evidence="2" type="ORF">F963_03077</name>
</gene>
<protein>
    <recommendedName>
        <fullName evidence="1">Bro-N domain-containing protein</fullName>
    </recommendedName>
</protein>
<evidence type="ECO:0000259" key="1">
    <source>
        <dbReference type="PROSITE" id="PS51750"/>
    </source>
</evidence>
<dbReference type="InterPro" id="IPR003497">
    <property type="entry name" value="BRO_N_domain"/>
</dbReference>
<evidence type="ECO:0000313" key="2">
    <source>
        <dbReference type="EMBL" id="ENV20946.1"/>
    </source>
</evidence>
<feature type="domain" description="Bro-N" evidence="1">
    <location>
        <begin position="1"/>
        <end position="110"/>
    </location>
</feature>
<organism evidence="2 3">
    <name type="scientific">Acinetobacter bereziniae NIPH 3</name>
    <dbReference type="NCBI Taxonomy" id="1217651"/>
    <lineage>
        <taxon>Bacteria</taxon>
        <taxon>Pseudomonadati</taxon>
        <taxon>Pseudomonadota</taxon>
        <taxon>Gammaproteobacteria</taxon>
        <taxon>Moraxellales</taxon>
        <taxon>Moraxellaceae</taxon>
        <taxon>Acinetobacter</taxon>
    </lineage>
</organism>
<dbReference type="SMART" id="SM01040">
    <property type="entry name" value="Bro-N"/>
    <property type="match status" value="1"/>
</dbReference>
<dbReference type="HOGENOM" id="CLU_046670_8_1_6"/>
<name>N8X9K0_ACIBZ</name>
<dbReference type="PANTHER" id="PTHR36180:SF2">
    <property type="entry name" value="BRO FAMILY PROTEIN"/>
    <property type="match status" value="1"/>
</dbReference>
<dbReference type="PANTHER" id="PTHR36180">
    <property type="entry name" value="DNA-BINDING PROTEIN-RELATED-RELATED"/>
    <property type="match status" value="1"/>
</dbReference>